<dbReference type="InterPro" id="IPR006162">
    <property type="entry name" value="Ppantetheine_attach_site"/>
</dbReference>
<keyword evidence="2" id="KW-0596">Phosphopantetheine</keyword>
<dbReference type="InterPro" id="IPR042099">
    <property type="entry name" value="ANL_N_sf"/>
</dbReference>
<evidence type="ECO:0000313" key="6">
    <source>
        <dbReference type="EMBL" id="MFF9885242.1"/>
    </source>
</evidence>
<comment type="cofactor">
    <cofactor evidence="1">
        <name>pantetheine 4'-phosphate</name>
        <dbReference type="ChEBI" id="CHEBI:47942"/>
    </cofactor>
</comment>
<evidence type="ECO:0000256" key="2">
    <source>
        <dbReference type="ARBA" id="ARBA00022450"/>
    </source>
</evidence>
<dbReference type="Proteomes" id="UP001603418">
    <property type="component" value="Unassembled WGS sequence"/>
</dbReference>
<dbReference type="SUPFAM" id="SSF52777">
    <property type="entry name" value="CoA-dependent acyltransferases"/>
    <property type="match status" value="6"/>
</dbReference>
<dbReference type="Pfam" id="PF13193">
    <property type="entry name" value="AMP-binding_C"/>
    <property type="match status" value="2"/>
</dbReference>
<dbReference type="Gene3D" id="2.30.38.10">
    <property type="entry name" value="Luciferase, Domain 3"/>
    <property type="match status" value="2"/>
</dbReference>
<dbReference type="PANTHER" id="PTHR45527">
    <property type="entry name" value="NONRIBOSOMAL PEPTIDE SYNTHETASE"/>
    <property type="match status" value="1"/>
</dbReference>
<dbReference type="InterPro" id="IPR020845">
    <property type="entry name" value="AMP-binding_CS"/>
</dbReference>
<dbReference type="Pfam" id="PF00668">
    <property type="entry name" value="Condensation"/>
    <property type="match status" value="3"/>
</dbReference>
<feature type="region of interest" description="Disordered" evidence="4">
    <location>
        <begin position="1652"/>
        <end position="1671"/>
    </location>
</feature>
<evidence type="ECO:0000313" key="7">
    <source>
        <dbReference type="Proteomes" id="UP001603418"/>
    </source>
</evidence>
<keyword evidence="7" id="KW-1185">Reference proteome</keyword>
<dbReference type="CDD" id="cd19531">
    <property type="entry name" value="LCL_NRPS-like"/>
    <property type="match status" value="1"/>
</dbReference>
<reference evidence="6 7" key="1">
    <citation type="submission" date="2024-10" db="EMBL/GenBank/DDBJ databases">
        <title>The Natural Products Discovery Center: Release of the First 8490 Sequenced Strains for Exploring Actinobacteria Biosynthetic Diversity.</title>
        <authorList>
            <person name="Kalkreuter E."/>
            <person name="Kautsar S.A."/>
            <person name="Yang D."/>
            <person name="Bader C.D."/>
            <person name="Teijaro C.N."/>
            <person name="Fluegel L."/>
            <person name="Davis C.M."/>
            <person name="Simpson J.R."/>
            <person name="Lauterbach L."/>
            <person name="Steele A.D."/>
            <person name="Gui C."/>
            <person name="Meng S."/>
            <person name="Li G."/>
            <person name="Viehrig K."/>
            <person name="Ye F."/>
            <person name="Su P."/>
            <person name="Kiefer A.F."/>
            <person name="Nichols A."/>
            <person name="Cepeda A.J."/>
            <person name="Yan W."/>
            <person name="Fan B."/>
            <person name="Jiang Y."/>
            <person name="Adhikari A."/>
            <person name="Zheng C.-J."/>
            <person name="Schuster L."/>
            <person name="Cowan T.M."/>
            <person name="Smanski M.J."/>
            <person name="Chevrette M.G."/>
            <person name="De Carvalho L.P.S."/>
            <person name="Shen B."/>
        </authorList>
    </citation>
    <scope>NUCLEOTIDE SEQUENCE [LARGE SCALE GENOMIC DNA]</scope>
    <source>
        <strain evidence="6 7">NPDC013366</strain>
    </source>
</reference>
<sequence>MTPRESVMAPPADEVRAELLRQRLAGGGRRARAVIEPADRSGALPLSFGQEQMWFLSRLDPGSTEYLVPVSFRLRGPLDAGALGRAWDAMTERHEILRTRHVLDGTEPEQVVDPPRAGTLAVAGADGEERAREVVEDACARAFDLARDWPTRALLVRIADDDHVLLLVSHHIACDAWSTGILVGELATAYAAFAEGRELPLPAPALQYADFAAWQRGQASGDRFARQLAHWKSRLTGVEPLELPFDRPRPAVRGHGGAEVALDFPEGLAERVRSVADERDTTVFTVLLAAYQVLLGRYTGRRDVAVGTVVSGRSRPELQGMLGYGVNTLVLRTDWAADDSFAGLVDRVKRTSLDAYDHQAVPFARVVAEVEPERDLSRTPLYQAVFTLHEGGGARFELPGVAVEPFLADGGVARCDLELQVRDSRAGGLTGRLIYATDLFDHDTVARMGRHLVRLLDGLTSAPGRPLSAVEILDDAERDRFLAAGRGAPAAPYRSVPERFAERVAAGPDAPAVTGAGGTVSFRALDERAGILAGRLARRGVAVESVVGVLLDRGPDLLAALLGTWRAGGGYVPLDPEFPAERWAALLADAGAGTVLTDRARAGRLAEVFPGEIVVVDEADPEDAPGPRVLPDPDALAYIIHTSGSTGRPKGVQISHASLAVHLDWVLAEYIGDARAGGAPLFSTVASDVVVPVLFGPLLAGLPVHMLPQDLDLADLGALLARGAPYAFVKLTPGHLELLGHQLADDAVDGLARTVVTGGDALLGPTAERWDALLGAGRLINEYGPTEITVGNSAHPVAGAQREVVPIGLPIPGTTMYVLDETLRPVPPGVVGEVCVGGAGVARGYAGRPAATAGKFLPDPFGEPGSRLYRTGDLGRVLADGTVEFAGRADRQLKIRGYRVEPAEVEAALAGHPSVTEARVLAVDGRLAAYYVPEGDAPDPGALRDRLSLTLPEHMIPGTFTALERIPLTPVGKLDVAALPAPGPAREAAGTAPRTPLEERVAAVWARVLPGGAVGVHDSFFDLGGDSIRAVALVGALREAGLDVSVRDVFAHHTVATLCELVAARPVLAGQEPGVAPFALITGEDRARLPEGAVDAYPLSQNQIGMLVEMLADEQNSYHNVTSFRIKDPKPFSLPAWREAARIAVARHEILRTSLHLSGYSAPMQVVHAEAVMPVGMEELGPLPDEEVQRVLAEYAARDRADLFDLGTPTLMRVFVHVTGDGGYWLSVTECHPILEGWGHHTLIMELLGLYDRLRDGLVPEPFERPAVRFADFVAAELASVDSAADRAYWKGITSGHAPMRVPAGWGDPALPTGSRYLVRRTPWSHLEDGLRALASAADASLKSVMVAAYTKVMSQLTDEAAFHTGLICDARPETAGADRVYGMYLNTLPFPVDRSAATWRDLVRRTFEREVELWPHRRFPLAEIQRDVPGRQRLVHVYFNYQDFRQVDTDLIDMAGTDDSPTEFPLTVSSRAGHIWVTADPRFVDERNADRVAGMFRAVLESMAAGPDGDARAVRLPEGEREQLAAWTANARTPLTLDVPGAVAAIARETPDAPALTDATGTLTYRELQERSGRLARRLTAEGAGPDAVVGLCMDRSAELVVAVLAVLRAGAAYLPLDPELPADRLAYMLCDAGARLLVTGPGAPDGLRAGTVLGPDGPEAAPGAPADRPADPENLAYVIYTSGSTGLPKGVLVHRRGMGNHLLAKVEDLGLTAADTIVQNASQGFDISVWQMLAGLVTGGRTRVAGRSVALDPKALFGLVDAESVTVLEVVPSLLRAALDLWDLGTGAPRLETLRWLVVTGEELPPELCARWFRRFPGIPLVNAYGPTECSDDITHAILTPDSAPAQRVPIGTVVRNTELYVLDEELRLLPAGVTGELYAGGAGVARGYGGRPALTAERFVPDPFGGRPGDRLYRTGDLARWRADGSLEYLGRADDQVKIRGHRVELGEIEAALTATGLVRQAVVAVRGGQPVGYVVAGEAGEADPAALRAALAPTLPDYMIPAAFVALERIPLTPNGKVDRKALPDPGSSAFARAAHVEPRTALERRVAAAWLDALPVDRVGVDNAFFDLGGDSIRAVTVAGVLRAEGLDVTVRDIFQLRTVAALCAELERRPLLDAAAQRVVAPFALVPEEDRPLLPDGLADAYPLAQNQIGMAVEMLSGDGRDSYHDVTSFRIKDEPPFDAGAFRRAVDALTARHEMLRTSVRLTGYSVPMQLVHDSARIPVEVRDLRDGTPADVRAAVRAMAGQGDLFDLARAPLMRMTVLLEPDGHWTVVFTQAHLITEGWTYHQLLMELLGCYRRLRDGLEPEPHRPPAVRFADFVAEELASLASAEDRAYWAGVLAGRVPFAFPDSWGGGGAEPADTADVVVELTDLQPALRELAARAEASVKSVLLAAFVKVMGALTDERDVHVGLVCDTRPERIGADRVHGMYLNTVPFPVDRAAATWRDLVRSVFRREVELWPHRRYPMSALQRGWSAGRLIDTIFNFVDFHQVDTGLVDVAAGLGGSLRTEFGLNVIARPDRLGLSHDPRAVSRAEAERVGRMLRTVLEAMARDPEGDARGPVLPGPAAGREPAVPVRGRLHELVRHRAARMPDRPAVVSGPVTLSYAELDRRADDLAARLAGRGVRPGDRVGVHVERSADLVVALLGVLRSGAAYLPLDPALPAARLAGYAADAGARIAVTGPGLALPGLDSVSPSPEGSGRPPAVPEPAGDLAYVIHTSGSTGRPRGVAVTHTQAASVVLAALERIGVAEGEVWALTHSPAFDVSVFEIFGALLSGGTLVVPDRETARSPRELLGLIDGHGVTVLCQTPTAFRGLTELVARGADPGLRAVVLAGEKVRFAELAPWAARLGRTALVNMYGPTETAIYATAHRITADDLARTGRSVIGRPLPGVHAEPLDAAGHPVPDGVPGELYIGGAGVALGYLGDPGGTAARFVPDPAGGPGARRFRTGDRVRRLADGSLEFLGRLDDQVKIRGHRVEPGEVRAALLATGLVTDAAVTVAGGGLVAYAVGAGTGPAGLRGALARVLPEPMIPVAYVLLDALPRTVAGKTDPRGLPLPGPEAYVRAAPVAPRTPLEERVVAVWRSVLPVDEVGVEDDFFDLGGDSVRAFRATEELRRAGVRVSVREVFEHRTAARLSTALA</sequence>
<dbReference type="Gene3D" id="3.30.559.10">
    <property type="entry name" value="Chloramphenicol acetyltransferase-like domain"/>
    <property type="match status" value="3"/>
</dbReference>
<protein>
    <submittedName>
        <fullName evidence="6">Amino acid adenylation domain-containing protein</fullName>
    </submittedName>
</protein>
<dbReference type="PANTHER" id="PTHR45527:SF1">
    <property type="entry name" value="FATTY ACID SYNTHASE"/>
    <property type="match status" value="1"/>
</dbReference>
<dbReference type="CDD" id="cd05930">
    <property type="entry name" value="A_NRPS"/>
    <property type="match status" value="3"/>
</dbReference>
<dbReference type="Gene3D" id="3.30.559.30">
    <property type="entry name" value="Nonribosomal peptide synthetase, condensation domain"/>
    <property type="match status" value="3"/>
</dbReference>
<proteinExistence type="predicted"/>
<dbReference type="SMART" id="SM00823">
    <property type="entry name" value="PKS_PP"/>
    <property type="match status" value="3"/>
</dbReference>
<accession>A0ABW6Z264</accession>
<dbReference type="InterPro" id="IPR000873">
    <property type="entry name" value="AMP-dep_synth/lig_dom"/>
</dbReference>
<dbReference type="InterPro" id="IPR023213">
    <property type="entry name" value="CAT-like_dom_sf"/>
</dbReference>
<dbReference type="InterPro" id="IPR010071">
    <property type="entry name" value="AA_adenyl_dom"/>
</dbReference>
<evidence type="ECO:0000259" key="5">
    <source>
        <dbReference type="PROSITE" id="PS50075"/>
    </source>
</evidence>
<name>A0ABW6Z264_9ACTN</name>
<dbReference type="Gene3D" id="3.40.50.980">
    <property type="match status" value="4"/>
</dbReference>
<dbReference type="InterPro" id="IPR009081">
    <property type="entry name" value="PP-bd_ACP"/>
</dbReference>
<dbReference type="SUPFAM" id="SSF47336">
    <property type="entry name" value="ACP-like"/>
    <property type="match status" value="3"/>
</dbReference>
<dbReference type="Gene3D" id="3.30.300.30">
    <property type="match status" value="3"/>
</dbReference>
<dbReference type="InterPro" id="IPR020806">
    <property type="entry name" value="PKS_PP-bd"/>
</dbReference>
<feature type="domain" description="Carrier" evidence="5">
    <location>
        <begin position="2042"/>
        <end position="2116"/>
    </location>
</feature>
<dbReference type="NCBIfam" id="NF003417">
    <property type="entry name" value="PRK04813.1"/>
    <property type="match status" value="3"/>
</dbReference>
<dbReference type="InterPro" id="IPR036736">
    <property type="entry name" value="ACP-like_sf"/>
</dbReference>
<keyword evidence="3" id="KW-0597">Phosphoprotein</keyword>
<gene>
    <name evidence="6" type="ORF">ACF1HC_27160</name>
</gene>
<dbReference type="NCBIfam" id="TIGR01733">
    <property type="entry name" value="AA-adenyl-dom"/>
    <property type="match status" value="3"/>
</dbReference>
<dbReference type="EMBL" id="JBICBM010000013">
    <property type="protein sequence ID" value="MFF9885242.1"/>
    <property type="molecule type" value="Genomic_DNA"/>
</dbReference>
<feature type="domain" description="Carrier" evidence="5">
    <location>
        <begin position="992"/>
        <end position="1066"/>
    </location>
</feature>
<dbReference type="Gene3D" id="1.10.1200.10">
    <property type="entry name" value="ACP-like"/>
    <property type="match status" value="3"/>
</dbReference>
<dbReference type="PROSITE" id="PS00455">
    <property type="entry name" value="AMP_BINDING"/>
    <property type="match status" value="3"/>
</dbReference>
<dbReference type="Gene3D" id="3.40.50.12780">
    <property type="entry name" value="N-terminal domain of ligase-like"/>
    <property type="match status" value="1"/>
</dbReference>
<dbReference type="Pfam" id="PF00501">
    <property type="entry name" value="AMP-binding"/>
    <property type="match status" value="3"/>
</dbReference>
<evidence type="ECO:0000256" key="3">
    <source>
        <dbReference type="ARBA" id="ARBA00022553"/>
    </source>
</evidence>
<dbReference type="InterPro" id="IPR001242">
    <property type="entry name" value="Condensation_dom"/>
</dbReference>
<organism evidence="6 7">
    <name type="scientific">Streptomyces eurythermus</name>
    <dbReference type="NCBI Taxonomy" id="42237"/>
    <lineage>
        <taxon>Bacteria</taxon>
        <taxon>Bacillati</taxon>
        <taxon>Actinomycetota</taxon>
        <taxon>Actinomycetes</taxon>
        <taxon>Kitasatosporales</taxon>
        <taxon>Streptomycetaceae</taxon>
        <taxon>Streptomyces</taxon>
    </lineage>
</organism>
<dbReference type="InterPro" id="IPR045851">
    <property type="entry name" value="AMP-bd_C_sf"/>
</dbReference>
<dbReference type="InterPro" id="IPR025110">
    <property type="entry name" value="AMP-bd_C"/>
</dbReference>
<feature type="region of interest" description="Disordered" evidence="4">
    <location>
        <begin position="2693"/>
        <end position="2712"/>
    </location>
</feature>
<dbReference type="Pfam" id="PF00550">
    <property type="entry name" value="PP-binding"/>
    <property type="match status" value="3"/>
</dbReference>
<dbReference type="PROSITE" id="PS50075">
    <property type="entry name" value="CARRIER"/>
    <property type="match status" value="3"/>
</dbReference>
<evidence type="ECO:0000256" key="1">
    <source>
        <dbReference type="ARBA" id="ARBA00001957"/>
    </source>
</evidence>
<dbReference type="SUPFAM" id="SSF56801">
    <property type="entry name" value="Acetyl-CoA synthetase-like"/>
    <property type="match status" value="3"/>
</dbReference>
<comment type="caution">
    <text evidence="6">The sequence shown here is derived from an EMBL/GenBank/DDBJ whole genome shotgun (WGS) entry which is preliminary data.</text>
</comment>
<dbReference type="RefSeq" id="WP_078637417.1">
    <property type="nucleotide sequence ID" value="NZ_JBFACJ010000006.1"/>
</dbReference>
<feature type="domain" description="Carrier" evidence="5">
    <location>
        <begin position="3075"/>
        <end position="3146"/>
    </location>
</feature>
<feature type="compositionally biased region" description="Low complexity" evidence="4">
    <location>
        <begin position="1656"/>
        <end position="1669"/>
    </location>
</feature>
<evidence type="ECO:0000256" key="4">
    <source>
        <dbReference type="SAM" id="MobiDB-lite"/>
    </source>
</evidence>
<dbReference type="PROSITE" id="PS00012">
    <property type="entry name" value="PHOSPHOPANTETHEINE"/>
    <property type="match status" value="1"/>
</dbReference>